<keyword evidence="6" id="KW-1185">Reference proteome</keyword>
<dbReference type="Gene3D" id="2.10.109.10">
    <property type="entry name" value="Umud Fragment, subunit A"/>
    <property type="match status" value="1"/>
</dbReference>
<keyword evidence="2" id="KW-0238">DNA-binding</keyword>
<dbReference type="InterPro" id="IPR010982">
    <property type="entry name" value="Lambda_DNA-bd_dom_sf"/>
</dbReference>
<dbReference type="InterPro" id="IPR039418">
    <property type="entry name" value="LexA-like"/>
</dbReference>
<dbReference type="EMBL" id="JBHSLI010000001">
    <property type="protein sequence ID" value="MFC5292319.1"/>
    <property type="molecule type" value="Genomic_DNA"/>
</dbReference>
<reference evidence="6" key="1">
    <citation type="journal article" date="2019" name="Int. J. Syst. Evol. Microbiol.">
        <title>The Global Catalogue of Microorganisms (GCM) 10K type strain sequencing project: providing services to taxonomists for standard genome sequencing and annotation.</title>
        <authorList>
            <consortium name="The Broad Institute Genomics Platform"/>
            <consortium name="The Broad Institute Genome Sequencing Center for Infectious Disease"/>
            <person name="Wu L."/>
            <person name="Ma J."/>
        </authorList>
    </citation>
    <scope>NUCLEOTIDE SEQUENCE [LARGE SCALE GENOMIC DNA]</scope>
    <source>
        <strain evidence="6">CGMCC 1.15643</strain>
    </source>
</reference>
<sequence length="239" mass="26516">MSKQSDDDDAEERDEALLERFKEIVDASGSRANAALLTGNSTQQISKWINGKARIPFRQAAILAKAANRSLDWLASGEGSPFLGQDFSSQVGVPAEPLVDDEDVVYIPLLDVIASAGPGIENSNPIAKDHLPFPRRWLEQLNLPVEFARFHDSRGDSMTETIKEDAICLSDIRWQRPRLDAIFVVVHNNDVRIKRIGRGMEGRVTLISDNPRYETEVLSEPEARSLKIAGRVVWAGGKI</sequence>
<evidence type="ECO:0000259" key="4">
    <source>
        <dbReference type="PROSITE" id="PS50943"/>
    </source>
</evidence>
<dbReference type="PROSITE" id="PS50943">
    <property type="entry name" value="HTH_CROC1"/>
    <property type="match status" value="1"/>
</dbReference>
<evidence type="ECO:0000256" key="1">
    <source>
        <dbReference type="ARBA" id="ARBA00023015"/>
    </source>
</evidence>
<dbReference type="InterPro" id="IPR015927">
    <property type="entry name" value="Peptidase_S24_S26A/B/C"/>
</dbReference>
<dbReference type="InterPro" id="IPR001387">
    <property type="entry name" value="Cro/C1-type_HTH"/>
</dbReference>
<dbReference type="Pfam" id="PF00717">
    <property type="entry name" value="Peptidase_S24"/>
    <property type="match status" value="1"/>
</dbReference>
<proteinExistence type="predicted"/>
<feature type="domain" description="HTH cro/C1-type" evidence="4">
    <location>
        <begin position="41"/>
        <end position="74"/>
    </location>
</feature>
<keyword evidence="3" id="KW-0804">Transcription</keyword>
<dbReference type="CDD" id="cd00093">
    <property type="entry name" value="HTH_XRE"/>
    <property type="match status" value="1"/>
</dbReference>
<evidence type="ECO:0000313" key="6">
    <source>
        <dbReference type="Proteomes" id="UP001595976"/>
    </source>
</evidence>
<dbReference type="SUPFAM" id="SSF47413">
    <property type="entry name" value="lambda repressor-like DNA-binding domains"/>
    <property type="match status" value="1"/>
</dbReference>
<dbReference type="InterPro" id="IPR036286">
    <property type="entry name" value="LexA/Signal_pep-like_sf"/>
</dbReference>
<dbReference type="CDD" id="cd06529">
    <property type="entry name" value="S24_LexA-like"/>
    <property type="match status" value="1"/>
</dbReference>
<dbReference type="RefSeq" id="WP_260347618.1">
    <property type="nucleotide sequence ID" value="NZ_JAOAOS010000001.1"/>
</dbReference>
<evidence type="ECO:0000256" key="2">
    <source>
        <dbReference type="ARBA" id="ARBA00023125"/>
    </source>
</evidence>
<gene>
    <name evidence="5" type="ORF">ACFPK2_04860</name>
</gene>
<dbReference type="Pfam" id="PF01381">
    <property type="entry name" value="HTH_3"/>
    <property type="match status" value="1"/>
</dbReference>
<accession>A0ABW0F276</accession>
<name>A0ABW0F276_9HYPH</name>
<dbReference type="PANTHER" id="PTHR40661">
    <property type="match status" value="1"/>
</dbReference>
<keyword evidence="1" id="KW-0805">Transcription regulation</keyword>
<evidence type="ECO:0000256" key="3">
    <source>
        <dbReference type="ARBA" id="ARBA00023163"/>
    </source>
</evidence>
<dbReference type="Gene3D" id="1.10.260.40">
    <property type="entry name" value="lambda repressor-like DNA-binding domains"/>
    <property type="match status" value="1"/>
</dbReference>
<dbReference type="PANTHER" id="PTHR40661:SF3">
    <property type="entry name" value="FELS-1 PROPHAGE TRANSCRIPTIONAL REGULATOR"/>
    <property type="match status" value="1"/>
</dbReference>
<dbReference type="Proteomes" id="UP001595976">
    <property type="component" value="Unassembled WGS sequence"/>
</dbReference>
<dbReference type="SUPFAM" id="SSF51306">
    <property type="entry name" value="LexA/Signal peptidase"/>
    <property type="match status" value="1"/>
</dbReference>
<organism evidence="5 6">
    <name type="scientific">Bosea minatitlanensis</name>
    <dbReference type="NCBI Taxonomy" id="128782"/>
    <lineage>
        <taxon>Bacteria</taxon>
        <taxon>Pseudomonadati</taxon>
        <taxon>Pseudomonadota</taxon>
        <taxon>Alphaproteobacteria</taxon>
        <taxon>Hyphomicrobiales</taxon>
        <taxon>Boseaceae</taxon>
        <taxon>Bosea</taxon>
    </lineage>
</organism>
<comment type="caution">
    <text evidence="5">The sequence shown here is derived from an EMBL/GenBank/DDBJ whole genome shotgun (WGS) entry which is preliminary data.</text>
</comment>
<protein>
    <submittedName>
        <fullName evidence="5">Helix-turn-helix transcriptional regulator</fullName>
    </submittedName>
</protein>
<evidence type="ECO:0000313" key="5">
    <source>
        <dbReference type="EMBL" id="MFC5292319.1"/>
    </source>
</evidence>